<dbReference type="Ensembl" id="ENSXETT00000124029">
    <property type="protein sequence ID" value="ENSXETP00000103314"/>
    <property type="gene ID" value="ENSXETG00000046184"/>
</dbReference>
<dbReference type="Pfam" id="PF00837">
    <property type="entry name" value="T4_deiodinase"/>
    <property type="match status" value="1"/>
</dbReference>
<evidence type="ECO:0000256" key="4">
    <source>
        <dbReference type="ARBA" id="ARBA00093210"/>
    </source>
</evidence>
<dbReference type="PANTHER" id="PTHR11781">
    <property type="entry name" value="IODOTHYRONINE DEIODINASE"/>
    <property type="match status" value="1"/>
</dbReference>
<evidence type="ECO:0000256" key="3">
    <source>
        <dbReference type="ARBA" id="ARBA00093206"/>
    </source>
</evidence>
<evidence type="ECO:0000256" key="2">
    <source>
        <dbReference type="ARBA" id="ARBA00093202"/>
    </source>
</evidence>
<reference evidence="9" key="2">
    <citation type="submission" date="2021-03" db="UniProtKB">
        <authorList>
            <consortium name="Ensembl"/>
        </authorList>
    </citation>
    <scope>IDENTIFICATION</scope>
</reference>
<dbReference type="InterPro" id="IPR000643">
    <property type="entry name" value="Iodothyronine_deiodinase"/>
</dbReference>
<comment type="catalytic activity">
    <reaction evidence="5">
        <text>3,3'-diiodo-L-thyronine sulfate + iodide + A + H(+) = 3,3',5'-triiodo-L-thyronine sulfate + AH2</text>
        <dbReference type="Rhea" id="RHEA:83831"/>
        <dbReference type="ChEBI" id="CHEBI:13193"/>
        <dbReference type="ChEBI" id="CHEBI:15378"/>
        <dbReference type="ChEBI" id="CHEBI:16382"/>
        <dbReference type="ChEBI" id="CHEBI:17499"/>
        <dbReference type="ChEBI" id="CHEBI:176513"/>
        <dbReference type="ChEBI" id="CHEBI:176515"/>
    </reaction>
    <physiologicalReaction direction="right-to-left" evidence="5">
        <dbReference type="Rhea" id="RHEA:83833"/>
    </physiologicalReaction>
</comment>
<comment type="function">
    <text evidence="8">Responsible for the deiodination of T4 (3,5,3',5'-tetraiodothyronine).</text>
</comment>
<dbReference type="InParanoid" id="A0A803J654"/>
<comment type="catalytic activity">
    <reaction evidence="6">
        <text>3,3'-diiodothyronamine + iodide + A + H(+) = 3,3',5'-triiodothyronamine + AH2</text>
        <dbReference type="Rhea" id="RHEA:83795"/>
        <dbReference type="ChEBI" id="CHEBI:13193"/>
        <dbReference type="ChEBI" id="CHEBI:15378"/>
        <dbReference type="ChEBI" id="CHEBI:16382"/>
        <dbReference type="ChEBI" id="CHEBI:17499"/>
        <dbReference type="ChEBI" id="CHEBI:233341"/>
        <dbReference type="ChEBI" id="CHEBI:233343"/>
    </reaction>
    <physiologicalReaction direction="right-to-left" evidence="6">
        <dbReference type="Rhea" id="RHEA:83797"/>
    </physiologicalReaction>
</comment>
<sequence length="119" mass="13658">LFRLGEFNKLVNDFSSIADFLIIYIDEAHAADEWALKNNLHIKKHRCLQDRLAAAKRLLEELPSCPVVLDTMSNLCSAKYAALPERLYILQEGKVIYKGKMGPWGYKPEEVHSVLEKKK</sequence>
<name>A0A803J654_XENTR</name>
<dbReference type="PANTHER" id="PTHR11781:SF22">
    <property type="entry name" value="TYPE I IODOTHYRONINE DEIODINASE"/>
    <property type="match status" value="1"/>
</dbReference>
<evidence type="ECO:0000313" key="9">
    <source>
        <dbReference type="Ensembl" id="ENSXETP00000103314"/>
    </source>
</evidence>
<reference evidence="9" key="1">
    <citation type="journal article" date="2010" name="Science">
        <title>The genome of the Western clawed frog Xenopus tropicalis.</title>
        <authorList>
            <person name="Hellsten U."/>
            <person name="Harland R.M."/>
            <person name="Gilchrist M.J."/>
            <person name="Hendrix D."/>
            <person name="Jurka J."/>
            <person name="Kapitonov V."/>
            <person name="Ovcharenko I."/>
            <person name="Putnam N.H."/>
            <person name="Shu S."/>
            <person name="Taher L."/>
            <person name="Blitz I.L."/>
            <person name="Blumberg B."/>
            <person name="Dichmann D.S."/>
            <person name="Dubchak I."/>
            <person name="Amaya E."/>
            <person name="Detter J.C."/>
            <person name="Fletcher R."/>
            <person name="Gerhard D.S."/>
            <person name="Goodstein D."/>
            <person name="Graves T."/>
            <person name="Grigoriev I.V."/>
            <person name="Grimwood J."/>
            <person name="Kawashima T."/>
            <person name="Lindquist E."/>
            <person name="Lucas S.M."/>
            <person name="Mead P.E."/>
            <person name="Mitros T."/>
            <person name="Ogino H."/>
            <person name="Ohta Y."/>
            <person name="Poliakov A.V."/>
            <person name="Pollet N."/>
            <person name="Robert J."/>
            <person name="Salamov A."/>
            <person name="Sater A.K."/>
            <person name="Schmutz J."/>
            <person name="Terry A."/>
            <person name="Vize P.D."/>
            <person name="Warren W.C."/>
            <person name="Wells D."/>
            <person name="Wills A."/>
            <person name="Wilson R.K."/>
            <person name="Zimmerman L.B."/>
            <person name="Zorn A.M."/>
            <person name="Grainger R."/>
            <person name="Grammer T."/>
            <person name="Khokha M.K."/>
            <person name="Richardson P.M."/>
            <person name="Rokhsar D.S."/>
        </authorList>
    </citation>
    <scope>NUCLEOTIDE SEQUENCE [LARGE SCALE GENOMIC DNA]</scope>
    <source>
        <strain evidence="9">Nigerian</strain>
    </source>
</reference>
<keyword evidence="8" id="KW-0893">Thyroid hormones biosynthesis</keyword>
<evidence type="ECO:0000256" key="6">
    <source>
        <dbReference type="ARBA" id="ARBA00093236"/>
    </source>
</evidence>
<gene>
    <name evidence="9" type="primary">dio1</name>
</gene>
<keyword evidence="8" id="KW-0712">Selenocysteine</keyword>
<dbReference type="GO" id="GO:0042404">
    <property type="term" value="P:thyroid hormone catabolic process"/>
    <property type="evidence" value="ECO:0007669"/>
    <property type="project" value="UniProtKB-ARBA"/>
</dbReference>
<keyword evidence="8" id="KW-0560">Oxidoreductase</keyword>
<comment type="catalytic activity">
    <reaction evidence="1">
        <text>3-iodo-L-thyronine + iodide + A + H(+) = 3,3'-diiodo-L-thyronine + AH2</text>
        <dbReference type="Rhea" id="RHEA:83783"/>
        <dbReference type="ChEBI" id="CHEBI:13193"/>
        <dbReference type="ChEBI" id="CHEBI:15378"/>
        <dbReference type="ChEBI" id="CHEBI:16382"/>
        <dbReference type="ChEBI" id="CHEBI:17499"/>
        <dbReference type="ChEBI" id="CHEBI:176514"/>
        <dbReference type="ChEBI" id="CHEBI:232627"/>
    </reaction>
    <physiologicalReaction direction="right-to-left" evidence="1">
        <dbReference type="Rhea" id="RHEA:83785"/>
    </physiologicalReaction>
</comment>
<comment type="similarity">
    <text evidence="8">Belongs to the iodothyronine deiodinase family.</text>
</comment>
<evidence type="ECO:0000256" key="7">
    <source>
        <dbReference type="ARBA" id="ARBA00093242"/>
    </source>
</evidence>
<dbReference type="GO" id="GO:0042446">
    <property type="term" value="P:hormone biosynthetic process"/>
    <property type="evidence" value="ECO:0007669"/>
    <property type="project" value="UniProtKB-KW"/>
</dbReference>
<evidence type="ECO:0000256" key="8">
    <source>
        <dbReference type="RuleBase" id="RU000676"/>
    </source>
</evidence>
<proteinExistence type="inferred from homology"/>
<protein>
    <recommendedName>
        <fullName evidence="8">Iodothyronine deiodinase</fullName>
    </recommendedName>
</protein>
<comment type="catalytic activity">
    <reaction evidence="4">
        <text>3'-iodothyronamine + iodide + A + H(+) = 3',5'-diiodothyronamine + AH2</text>
        <dbReference type="Rhea" id="RHEA:83803"/>
        <dbReference type="ChEBI" id="CHEBI:13193"/>
        <dbReference type="ChEBI" id="CHEBI:15378"/>
        <dbReference type="ChEBI" id="CHEBI:16382"/>
        <dbReference type="ChEBI" id="CHEBI:17499"/>
        <dbReference type="ChEBI" id="CHEBI:233339"/>
        <dbReference type="ChEBI" id="CHEBI:233342"/>
    </reaction>
    <physiologicalReaction direction="right-to-left" evidence="4">
        <dbReference type="Rhea" id="RHEA:83805"/>
    </physiologicalReaction>
</comment>
<accession>A0A803J654</accession>
<comment type="catalytic activity">
    <reaction evidence="2">
        <text>3,3',5'-triiodo-L-thyronine sulfate + iodide + A + H(+) = L-thyroxine sulfate + AH2</text>
        <dbReference type="Rhea" id="RHEA:83835"/>
        <dbReference type="ChEBI" id="CHEBI:13193"/>
        <dbReference type="ChEBI" id="CHEBI:15378"/>
        <dbReference type="ChEBI" id="CHEBI:16382"/>
        <dbReference type="ChEBI" id="CHEBI:17499"/>
        <dbReference type="ChEBI" id="CHEBI:176512"/>
        <dbReference type="ChEBI" id="CHEBI:176513"/>
    </reaction>
    <physiologicalReaction direction="right-to-left" evidence="2">
        <dbReference type="Rhea" id="RHEA:83837"/>
    </physiologicalReaction>
</comment>
<comment type="catalytic activity">
    <reaction evidence="7">
        <text>3-iodothyronamine + iodide + A + H(+) = 3,3'-diiodothyronamine + AH2</text>
        <dbReference type="Rhea" id="RHEA:83827"/>
        <dbReference type="ChEBI" id="CHEBI:13193"/>
        <dbReference type="ChEBI" id="CHEBI:15378"/>
        <dbReference type="ChEBI" id="CHEBI:16382"/>
        <dbReference type="ChEBI" id="CHEBI:17499"/>
        <dbReference type="ChEBI" id="CHEBI:231647"/>
        <dbReference type="ChEBI" id="CHEBI:233341"/>
    </reaction>
    <physiologicalReaction direction="right-to-left" evidence="7">
        <dbReference type="Rhea" id="RHEA:83829"/>
    </physiologicalReaction>
</comment>
<organism evidence="9">
    <name type="scientific">Xenopus tropicalis</name>
    <name type="common">Western clawed frog</name>
    <name type="synonym">Silurana tropicalis</name>
    <dbReference type="NCBI Taxonomy" id="8364"/>
    <lineage>
        <taxon>Eukaryota</taxon>
        <taxon>Metazoa</taxon>
        <taxon>Chordata</taxon>
        <taxon>Craniata</taxon>
        <taxon>Vertebrata</taxon>
        <taxon>Euteleostomi</taxon>
        <taxon>Amphibia</taxon>
        <taxon>Batrachia</taxon>
        <taxon>Anura</taxon>
        <taxon>Pipoidea</taxon>
        <taxon>Pipidae</taxon>
        <taxon>Xenopodinae</taxon>
        <taxon>Xenopus</taxon>
        <taxon>Silurana</taxon>
    </lineage>
</organism>
<comment type="catalytic activity">
    <reaction evidence="3">
        <text>3,3'-diiodo-L-thyronine sulfate + iodide + A + H(+) = 3,3',5-triiodo-L-thyronine sulfate + AH2</text>
        <dbReference type="Rhea" id="RHEA:83751"/>
        <dbReference type="ChEBI" id="CHEBI:13193"/>
        <dbReference type="ChEBI" id="CHEBI:15378"/>
        <dbReference type="ChEBI" id="CHEBI:16382"/>
        <dbReference type="ChEBI" id="CHEBI:17499"/>
        <dbReference type="ChEBI" id="CHEBI:176511"/>
        <dbReference type="ChEBI" id="CHEBI:176515"/>
    </reaction>
    <physiologicalReaction direction="right-to-left" evidence="3">
        <dbReference type="Rhea" id="RHEA:83753"/>
    </physiologicalReaction>
</comment>
<dbReference type="AlphaFoldDB" id="A0A803J654"/>
<dbReference type="Gene3D" id="3.40.30.10">
    <property type="entry name" value="Glutaredoxin"/>
    <property type="match status" value="1"/>
</dbReference>
<dbReference type="GeneTree" id="ENSGT00940000154482"/>
<evidence type="ECO:0000256" key="5">
    <source>
        <dbReference type="ARBA" id="ARBA00093219"/>
    </source>
</evidence>
<evidence type="ECO:0000256" key="1">
    <source>
        <dbReference type="ARBA" id="ARBA00093186"/>
    </source>
</evidence>
<dbReference type="GO" id="GO:0004800">
    <property type="term" value="F:thyroxine 5'-deiodinase activity"/>
    <property type="evidence" value="ECO:0007669"/>
    <property type="project" value="InterPro"/>
</dbReference>